<reference evidence="2 3" key="1">
    <citation type="journal article" date="2017" name="Biotechnol. Biofuels">
        <title>Differential beta-glucosidase expression as a function of carbon source availability in Talaromyces amestolkiae: a genomic and proteomic approach.</title>
        <authorList>
            <person name="de Eugenio L.I."/>
            <person name="Mendez-Liter J.A."/>
            <person name="Nieto-Dominguez M."/>
            <person name="Alonso L."/>
            <person name="Gil-Munoz J."/>
            <person name="Barriuso J."/>
            <person name="Prieto A."/>
            <person name="Martinez M.J."/>
        </authorList>
    </citation>
    <scope>NUCLEOTIDE SEQUENCE [LARGE SCALE GENOMIC DNA]</scope>
    <source>
        <strain evidence="2 3">CIB</strain>
    </source>
</reference>
<gene>
    <name evidence="2" type="ORF">BHQ10_003640</name>
</gene>
<proteinExistence type="predicted"/>
<evidence type="ECO:0000256" key="1">
    <source>
        <dbReference type="SAM" id="Phobius"/>
    </source>
</evidence>
<keyword evidence="1" id="KW-0812">Transmembrane</keyword>
<dbReference type="EMBL" id="MIKG01000006">
    <property type="protein sequence ID" value="RAO67628.1"/>
    <property type="molecule type" value="Genomic_DNA"/>
</dbReference>
<dbReference type="GeneID" id="63792856"/>
<sequence length="434" mass="47107">MSSSKDLGHKQWLNDNKHVVGFQEMPEYKSAIIASKSGKEKQVLSESKAGQAEHIEVIDSTSLSCSQKRPRWIKRHLRRFWCCYVVAGIIGLAIFLPLFFLYAFPAIAQLMVEKANLDIYSAMLMNPGPDSLTISLSAGFKIPKGFRVRLDPITLSLFNRNVTPIVPYINVILPEETFEGKATINITNQTVTLLDRDQFIDFLTVAVYGKTFTMSAKGTTTAHLGALKAKLTLDKDVELKGLWALNGFSIPSAGLVERQSDGTNLQGVAVLPNYSLVTFALGNVTLNLQTGGFNLGQAAIYNVVLTPGNNTVSLRGSVSIETIIQNLGTIIEAEKNAILSGNIALSASGNSTVYNGVHITYYEQVLNNLVITAQVSIVKLITDTIGGLVQGNSSSIASAISNLLSNTTTNEVTDLDSKVTQLANYIVESREKQN</sequence>
<dbReference type="Proteomes" id="UP000249363">
    <property type="component" value="Unassembled WGS sequence"/>
</dbReference>
<dbReference type="RefSeq" id="XP_040732144.1">
    <property type="nucleotide sequence ID" value="XM_040875919.1"/>
</dbReference>
<evidence type="ECO:0000313" key="3">
    <source>
        <dbReference type="Proteomes" id="UP000249363"/>
    </source>
</evidence>
<dbReference type="InterPro" id="IPR046368">
    <property type="entry name" value="Tag1"/>
</dbReference>
<feature type="transmembrane region" description="Helical" evidence="1">
    <location>
        <begin position="81"/>
        <end position="104"/>
    </location>
</feature>
<dbReference type="PANTHER" id="PTHR35895">
    <property type="entry name" value="CHROMOSOME 16, WHOLE GENOME SHOTGUN SEQUENCE"/>
    <property type="match status" value="1"/>
</dbReference>
<dbReference type="STRING" id="1196081.A0A364KVQ1"/>
<keyword evidence="3" id="KW-1185">Reference proteome</keyword>
<keyword evidence="1" id="KW-1133">Transmembrane helix</keyword>
<dbReference type="AlphaFoldDB" id="A0A364KVQ1"/>
<organism evidence="2 3">
    <name type="scientific">Talaromyces amestolkiae</name>
    <dbReference type="NCBI Taxonomy" id="1196081"/>
    <lineage>
        <taxon>Eukaryota</taxon>
        <taxon>Fungi</taxon>
        <taxon>Dikarya</taxon>
        <taxon>Ascomycota</taxon>
        <taxon>Pezizomycotina</taxon>
        <taxon>Eurotiomycetes</taxon>
        <taxon>Eurotiomycetidae</taxon>
        <taxon>Eurotiales</taxon>
        <taxon>Trichocomaceae</taxon>
        <taxon>Talaromyces</taxon>
        <taxon>Talaromyces sect. Talaromyces</taxon>
    </lineage>
</organism>
<name>A0A364KVQ1_TALAM</name>
<dbReference type="GO" id="GO:0000329">
    <property type="term" value="C:fungal-type vacuole membrane"/>
    <property type="evidence" value="ECO:0007669"/>
    <property type="project" value="InterPro"/>
</dbReference>
<evidence type="ECO:0000313" key="2">
    <source>
        <dbReference type="EMBL" id="RAO67628.1"/>
    </source>
</evidence>
<dbReference type="PANTHER" id="PTHR35895:SF2">
    <property type="match status" value="1"/>
</dbReference>
<keyword evidence="1" id="KW-0472">Membrane</keyword>
<dbReference type="OrthoDB" id="10039566at2759"/>
<dbReference type="InterPro" id="IPR022185">
    <property type="entry name" value="DUF3712"/>
</dbReference>
<accession>A0A364KVQ1</accession>
<dbReference type="Pfam" id="PF12505">
    <property type="entry name" value="DUF3712"/>
    <property type="match status" value="1"/>
</dbReference>
<protein>
    <submittedName>
        <fullName evidence="2">Uncharacterized protein</fullName>
    </submittedName>
</protein>
<comment type="caution">
    <text evidence="2">The sequence shown here is derived from an EMBL/GenBank/DDBJ whole genome shotgun (WGS) entry which is preliminary data.</text>
</comment>